<comment type="caution">
    <text evidence="3">The sequence shown here is derived from an EMBL/GenBank/DDBJ whole genome shotgun (WGS) entry which is preliminary data.</text>
</comment>
<dbReference type="GO" id="GO:0004553">
    <property type="term" value="F:hydrolase activity, hydrolyzing O-glycosyl compounds"/>
    <property type="evidence" value="ECO:0007669"/>
    <property type="project" value="InterPro"/>
</dbReference>
<name>A0AAJ1EWS6_MEDGN</name>
<dbReference type="GO" id="GO:0005975">
    <property type="term" value="P:carbohydrate metabolic process"/>
    <property type="evidence" value="ECO:0007669"/>
    <property type="project" value="InterPro"/>
</dbReference>
<proteinExistence type="inferred from homology"/>
<evidence type="ECO:0000313" key="3">
    <source>
        <dbReference type="EMBL" id="MCB5621292.1"/>
    </source>
</evidence>
<dbReference type="InterPro" id="IPR031330">
    <property type="entry name" value="Gly_Hdrlase_35_cat"/>
</dbReference>
<dbReference type="InterPro" id="IPR001944">
    <property type="entry name" value="Glycoside_Hdrlase_35"/>
</dbReference>
<dbReference type="SUPFAM" id="SSF51445">
    <property type="entry name" value="(Trans)glycosidases"/>
    <property type="match status" value="1"/>
</dbReference>
<reference evidence="3" key="1">
    <citation type="submission" date="2021-10" db="EMBL/GenBank/DDBJ databases">
        <title>Collection of gut derived symbiotic bacterial strains cultured from healthy donors.</title>
        <authorList>
            <person name="Lin H."/>
            <person name="Littmann E."/>
            <person name="Claire K."/>
            <person name="Pamer E."/>
        </authorList>
    </citation>
    <scope>NUCLEOTIDE SEQUENCE</scope>
    <source>
        <strain evidence="3">MSK.23.18</strain>
    </source>
</reference>
<feature type="domain" description="Glycoside hydrolase 35 catalytic" evidence="2">
    <location>
        <begin position="1"/>
        <end position="89"/>
    </location>
</feature>
<evidence type="ECO:0000259" key="2">
    <source>
        <dbReference type="Pfam" id="PF01301"/>
    </source>
</evidence>
<organism evidence="3 4">
    <name type="scientific">Mediterraneibacter gnavus</name>
    <name type="common">Ruminococcus gnavus</name>
    <dbReference type="NCBI Taxonomy" id="33038"/>
    <lineage>
        <taxon>Bacteria</taxon>
        <taxon>Bacillati</taxon>
        <taxon>Bacillota</taxon>
        <taxon>Clostridia</taxon>
        <taxon>Lachnospirales</taxon>
        <taxon>Lachnospiraceae</taxon>
        <taxon>Mediterraneibacter</taxon>
    </lineage>
</organism>
<evidence type="ECO:0000256" key="1">
    <source>
        <dbReference type="ARBA" id="ARBA00009809"/>
    </source>
</evidence>
<dbReference type="RefSeq" id="WP_226982340.1">
    <property type="nucleotide sequence ID" value="NZ_JAJBOM010000169.1"/>
</dbReference>
<dbReference type="Pfam" id="PF01301">
    <property type="entry name" value="Glyco_hydro_35"/>
    <property type="match status" value="1"/>
</dbReference>
<evidence type="ECO:0000313" key="4">
    <source>
        <dbReference type="Proteomes" id="UP001297370"/>
    </source>
</evidence>
<dbReference type="Gene3D" id="3.20.20.80">
    <property type="entry name" value="Glycosidases"/>
    <property type="match status" value="1"/>
</dbReference>
<dbReference type="PANTHER" id="PTHR23421">
    <property type="entry name" value="BETA-GALACTOSIDASE RELATED"/>
    <property type="match status" value="1"/>
</dbReference>
<protein>
    <submittedName>
        <fullName evidence="3">Beta-galactosidase</fullName>
    </submittedName>
</protein>
<dbReference type="EMBL" id="JAJBOM010000169">
    <property type="protein sequence ID" value="MCB5621292.1"/>
    <property type="molecule type" value="Genomic_DNA"/>
</dbReference>
<dbReference type="InterPro" id="IPR017853">
    <property type="entry name" value="GH"/>
</dbReference>
<dbReference type="PRINTS" id="PR00742">
    <property type="entry name" value="GLHYDRLASE35"/>
</dbReference>
<gene>
    <name evidence="3" type="ORF">LIQ08_19525</name>
</gene>
<dbReference type="AlphaFoldDB" id="A0AAJ1EWS6"/>
<sequence>MNGNKVKIISGAVHYFRIVPEYSRDTLLDLKAMGCNTVETYVPWNLHEPYQGKYDFSGIKDIETFLKLAEELELFVILRASPYICAEWE</sequence>
<dbReference type="Proteomes" id="UP001297370">
    <property type="component" value="Unassembled WGS sequence"/>
</dbReference>
<accession>A0AAJ1EWS6</accession>
<comment type="similarity">
    <text evidence="1">Belongs to the glycosyl hydrolase 35 family.</text>
</comment>
<feature type="non-terminal residue" evidence="3">
    <location>
        <position position="89"/>
    </location>
</feature>